<dbReference type="Pfam" id="PF00135">
    <property type="entry name" value="COesterase"/>
    <property type="match status" value="1"/>
</dbReference>
<dbReference type="EMBL" id="BTSX01000003">
    <property type="protein sequence ID" value="GMS91462.1"/>
    <property type="molecule type" value="Genomic_DNA"/>
</dbReference>
<dbReference type="InterPro" id="IPR002018">
    <property type="entry name" value="CarbesteraseB"/>
</dbReference>
<keyword evidence="7" id="KW-1185">Reference proteome</keyword>
<evidence type="ECO:0000259" key="5">
    <source>
        <dbReference type="Pfam" id="PF00135"/>
    </source>
</evidence>
<dbReference type="EC" id="3.1.1.-" evidence="4"/>
<accession>A0AAV5T951</accession>
<name>A0AAV5T951_9BILA</name>
<organism evidence="6 7">
    <name type="scientific">Pristionchus entomophagus</name>
    <dbReference type="NCBI Taxonomy" id="358040"/>
    <lineage>
        <taxon>Eukaryota</taxon>
        <taxon>Metazoa</taxon>
        <taxon>Ecdysozoa</taxon>
        <taxon>Nematoda</taxon>
        <taxon>Chromadorea</taxon>
        <taxon>Rhabditida</taxon>
        <taxon>Rhabditina</taxon>
        <taxon>Diplogasteromorpha</taxon>
        <taxon>Diplogasteroidea</taxon>
        <taxon>Neodiplogasteridae</taxon>
        <taxon>Pristionchus</taxon>
    </lineage>
</organism>
<dbReference type="Gene3D" id="3.40.50.1820">
    <property type="entry name" value="alpha/beta hydrolase"/>
    <property type="match status" value="1"/>
</dbReference>
<dbReference type="GO" id="GO:0052689">
    <property type="term" value="F:carboxylic ester hydrolase activity"/>
    <property type="evidence" value="ECO:0007669"/>
    <property type="project" value="UniProtKB-KW"/>
</dbReference>
<dbReference type="InterPro" id="IPR029058">
    <property type="entry name" value="AB_hydrolase_fold"/>
</dbReference>
<keyword evidence="2" id="KW-0719">Serine esterase</keyword>
<evidence type="ECO:0000313" key="6">
    <source>
        <dbReference type="EMBL" id="GMS91462.1"/>
    </source>
</evidence>
<dbReference type="Proteomes" id="UP001432027">
    <property type="component" value="Unassembled WGS sequence"/>
</dbReference>
<dbReference type="PANTHER" id="PTHR44590:SF3">
    <property type="entry name" value="CARBOXYLESTERASE TYPE B DOMAIN-CONTAINING PROTEIN"/>
    <property type="match status" value="1"/>
</dbReference>
<evidence type="ECO:0000256" key="1">
    <source>
        <dbReference type="ARBA" id="ARBA00005964"/>
    </source>
</evidence>
<feature type="non-terminal residue" evidence="6">
    <location>
        <position position="1"/>
    </location>
</feature>
<dbReference type="AlphaFoldDB" id="A0AAV5T951"/>
<evidence type="ECO:0000313" key="7">
    <source>
        <dbReference type="Proteomes" id="UP001432027"/>
    </source>
</evidence>
<feature type="domain" description="Carboxylesterase type B" evidence="5">
    <location>
        <begin position="1"/>
        <end position="331"/>
    </location>
</feature>
<reference evidence="6" key="1">
    <citation type="submission" date="2023-10" db="EMBL/GenBank/DDBJ databases">
        <title>Genome assembly of Pristionchus species.</title>
        <authorList>
            <person name="Yoshida K."/>
            <person name="Sommer R.J."/>
        </authorList>
    </citation>
    <scope>NUCLEOTIDE SEQUENCE</scope>
    <source>
        <strain evidence="6">RS0144</strain>
    </source>
</reference>
<dbReference type="SUPFAM" id="SSF53474">
    <property type="entry name" value="alpha/beta-Hydrolases"/>
    <property type="match status" value="1"/>
</dbReference>
<comment type="caution">
    <text evidence="6">The sequence shown here is derived from an EMBL/GenBank/DDBJ whole genome shotgun (WGS) entry which is preliminary data.</text>
</comment>
<proteinExistence type="inferred from homology"/>
<comment type="similarity">
    <text evidence="1 4">Belongs to the type-B carboxylesterase/lipase family.</text>
</comment>
<evidence type="ECO:0000256" key="3">
    <source>
        <dbReference type="ARBA" id="ARBA00022801"/>
    </source>
</evidence>
<feature type="non-terminal residue" evidence="6">
    <location>
        <position position="366"/>
    </location>
</feature>
<evidence type="ECO:0000256" key="4">
    <source>
        <dbReference type="RuleBase" id="RU361235"/>
    </source>
</evidence>
<dbReference type="InterPro" id="IPR019826">
    <property type="entry name" value="Carboxylesterase_B_AS"/>
</dbReference>
<keyword evidence="3 4" id="KW-0378">Hydrolase</keyword>
<gene>
    <name evidence="6" type="ORF">PENTCL1PPCAC_13637</name>
</gene>
<evidence type="ECO:0000256" key="2">
    <source>
        <dbReference type="ARBA" id="ARBA00022487"/>
    </source>
</evidence>
<sequence length="366" mass="41353">NNGLWDQTAALRWINENIEAFGGNKNNITLLGQSAGGGSADLLHLSPHSTVLFHKVIPMAGTAECRWAVYQNMPQQCVNKAARLGISDFKNSKELLEKLRAVPADQLGVKIFKMEKEEDADFETQPIIDGDFFPASLDELRKRAIPKPMMTGIAKEEGLFFIMGKKPCEEHLQEVIALATRDAKDRETLEEELRSLYVNDEILADKDKLIRAIAHVASDFYLNAGTLELCKKTVCNQDHPVYLYLFDHFNPKGMGLLGWRMPFFDTTHGGELMYLFKKGFFANPTLTEADKTVMWEFTTAFTNFAKYGNPNGADPSKSQLSTEWAPIDKENCGRQFVFASKQNYMLDDFFEGRTAQFIDLVANHRN</sequence>
<protein>
    <recommendedName>
        <fullName evidence="4">Carboxylic ester hydrolase</fullName>
        <ecNumber evidence="4">3.1.1.-</ecNumber>
    </recommendedName>
</protein>
<dbReference type="PROSITE" id="PS00122">
    <property type="entry name" value="CARBOXYLESTERASE_B_1"/>
    <property type="match status" value="1"/>
</dbReference>
<dbReference type="PANTHER" id="PTHR44590">
    <property type="entry name" value="CARBOXYLIC ESTER HYDROLASE-RELATED"/>
    <property type="match status" value="1"/>
</dbReference>